<dbReference type="Pfam" id="PF11915">
    <property type="entry name" value="DUF3433"/>
    <property type="match status" value="1"/>
</dbReference>
<reference evidence="2 3" key="1">
    <citation type="submission" date="2013-03" db="EMBL/GenBank/DDBJ databases">
        <title>The Genome Sequence of Phialophora europaea CBS 101466.</title>
        <authorList>
            <consortium name="The Broad Institute Genomics Platform"/>
            <person name="Cuomo C."/>
            <person name="de Hoog S."/>
            <person name="Gorbushina A."/>
            <person name="Walker B."/>
            <person name="Young S.K."/>
            <person name="Zeng Q."/>
            <person name="Gargeya S."/>
            <person name="Fitzgerald M."/>
            <person name="Haas B."/>
            <person name="Abouelleil A."/>
            <person name="Allen A.W."/>
            <person name="Alvarado L."/>
            <person name="Arachchi H.M."/>
            <person name="Berlin A.M."/>
            <person name="Chapman S.B."/>
            <person name="Gainer-Dewar J."/>
            <person name="Goldberg J."/>
            <person name="Griggs A."/>
            <person name="Gujja S."/>
            <person name="Hansen M."/>
            <person name="Howarth C."/>
            <person name="Imamovic A."/>
            <person name="Ireland A."/>
            <person name="Larimer J."/>
            <person name="McCowan C."/>
            <person name="Murphy C."/>
            <person name="Pearson M."/>
            <person name="Poon T.W."/>
            <person name="Priest M."/>
            <person name="Roberts A."/>
            <person name="Saif S."/>
            <person name="Shea T."/>
            <person name="Sisk P."/>
            <person name="Sykes S."/>
            <person name="Wortman J."/>
            <person name="Nusbaum C."/>
            <person name="Birren B."/>
        </authorList>
    </citation>
    <scope>NUCLEOTIDE SEQUENCE [LARGE SCALE GENOMIC DNA]</scope>
    <source>
        <strain evidence="2 3">CBS 101466</strain>
    </source>
</reference>
<evidence type="ECO:0000313" key="3">
    <source>
        <dbReference type="Proteomes" id="UP000030752"/>
    </source>
</evidence>
<dbReference type="GeneID" id="19975322"/>
<evidence type="ECO:0000256" key="1">
    <source>
        <dbReference type="SAM" id="Phobius"/>
    </source>
</evidence>
<proteinExistence type="predicted"/>
<sequence length="597" mass="66252">MSRLRKKPRLPPGTTEWRPVPLRLPSLVALLFVELGLIATIIALLVVSSKNNGFAKASERSLGSFLTVPLDSSLLWTGLPPILVAFFAMWYGETLAAAADRQPYVDLNHDCESARNVRRTILLEYSGYQTLYNWFIAWRNKHYHLSMAMLAQLTATLILAPLMSNVFAAKITQISTDIHLFSPNRMDLSALRSANLQPALDITSAMLSHGANPPIWMQNNASVEPSYNQATSQAGEVRFAAFVSAAEPGCQIIDSTALQIEPANSSAEGFGSVAISFEDRKSSVNDLEWPISESRRMYSKTWSQTCGNDEDPQDRVGIFAAAYSRDSENFLSNITVISCWPRYWNSSTNVTAVFDETGPVELKGIDNPPANSSQITSLYLRSLHTNLQHYTLTVLSNDLDTDTFGNVVHGYAQRLSPETNIDPTAYLNATSEAYSTLWASVASTQLLRPLVPLRQANGTLTIATNKVHVVVPIAGVLLALLLWMTASTAILLLHILRTCSILFEDPQGILGRALILLRGDVTPCVESIKQGNPRTLKLLEYIKRNHNTKESICWYDWDSGAASGRIRLYGLDEILPPRPSWPRRMWARIWPFGISQK</sequence>
<dbReference type="InParanoid" id="W2RKZ4"/>
<dbReference type="InterPro" id="IPR021840">
    <property type="entry name" value="DUF3433"/>
</dbReference>
<dbReference type="VEuPathDB" id="FungiDB:HMPREF1541_07983"/>
<keyword evidence="1" id="KW-1133">Transmembrane helix</keyword>
<protein>
    <submittedName>
        <fullName evidence="2">Uncharacterized protein</fullName>
    </submittedName>
</protein>
<feature type="transmembrane region" description="Helical" evidence="1">
    <location>
        <begin position="469"/>
        <end position="493"/>
    </location>
</feature>
<dbReference type="PANTHER" id="PTHR37544:SF3">
    <property type="entry name" value="SPRAY"/>
    <property type="match status" value="1"/>
</dbReference>
<dbReference type="HOGENOM" id="CLU_019838_0_0_1"/>
<keyword evidence="1" id="KW-0472">Membrane</keyword>
<dbReference type="EMBL" id="KB822724">
    <property type="protein sequence ID" value="ETN36995.1"/>
    <property type="molecule type" value="Genomic_DNA"/>
</dbReference>
<gene>
    <name evidence="2" type="ORF">HMPREF1541_07983</name>
</gene>
<dbReference type="OrthoDB" id="3522351at2759"/>
<dbReference type="eggNOG" id="ENOG502SI27">
    <property type="taxonomic scope" value="Eukaryota"/>
</dbReference>
<name>W2RKZ4_CYPE1</name>
<keyword evidence="3" id="KW-1185">Reference proteome</keyword>
<accession>W2RKZ4</accession>
<dbReference type="Proteomes" id="UP000030752">
    <property type="component" value="Unassembled WGS sequence"/>
</dbReference>
<organism evidence="2 3">
    <name type="scientific">Cyphellophora europaea (strain CBS 101466)</name>
    <name type="common">Phialophora europaea</name>
    <dbReference type="NCBI Taxonomy" id="1220924"/>
    <lineage>
        <taxon>Eukaryota</taxon>
        <taxon>Fungi</taxon>
        <taxon>Dikarya</taxon>
        <taxon>Ascomycota</taxon>
        <taxon>Pezizomycotina</taxon>
        <taxon>Eurotiomycetes</taxon>
        <taxon>Chaetothyriomycetidae</taxon>
        <taxon>Chaetothyriales</taxon>
        <taxon>Cyphellophoraceae</taxon>
        <taxon>Cyphellophora</taxon>
    </lineage>
</organism>
<evidence type="ECO:0000313" key="2">
    <source>
        <dbReference type="EMBL" id="ETN36995.1"/>
    </source>
</evidence>
<feature type="transmembrane region" description="Helical" evidence="1">
    <location>
        <begin position="74"/>
        <end position="92"/>
    </location>
</feature>
<dbReference type="AlphaFoldDB" id="W2RKZ4"/>
<dbReference type="RefSeq" id="XP_008720527.1">
    <property type="nucleotide sequence ID" value="XM_008722305.1"/>
</dbReference>
<keyword evidence="1" id="KW-0812">Transmembrane</keyword>
<feature type="transmembrane region" description="Helical" evidence="1">
    <location>
        <begin position="27"/>
        <end position="47"/>
    </location>
</feature>
<dbReference type="PANTHER" id="PTHR37544">
    <property type="entry name" value="SPRAY-RELATED"/>
    <property type="match status" value="1"/>
</dbReference>
<feature type="transmembrane region" description="Helical" evidence="1">
    <location>
        <begin position="143"/>
        <end position="163"/>
    </location>
</feature>